<comment type="caution">
    <text evidence="2">The sequence shown here is derived from an EMBL/GenBank/DDBJ whole genome shotgun (WGS) entry which is preliminary data.</text>
</comment>
<keyword evidence="3" id="KW-1185">Reference proteome</keyword>
<evidence type="ECO:0000313" key="2">
    <source>
        <dbReference type="EMBL" id="KAH7123990.1"/>
    </source>
</evidence>
<evidence type="ECO:0000313" key="3">
    <source>
        <dbReference type="Proteomes" id="UP000700596"/>
    </source>
</evidence>
<keyword evidence="1" id="KW-1133">Transmembrane helix</keyword>
<dbReference type="EMBL" id="JAGMWT010000008">
    <property type="protein sequence ID" value="KAH7123990.1"/>
    <property type="molecule type" value="Genomic_DNA"/>
</dbReference>
<keyword evidence="1" id="KW-0472">Membrane</keyword>
<dbReference type="Pfam" id="PF01544">
    <property type="entry name" value="CorA"/>
    <property type="match status" value="1"/>
</dbReference>
<dbReference type="GO" id="GO:0016020">
    <property type="term" value="C:membrane"/>
    <property type="evidence" value="ECO:0007669"/>
    <property type="project" value="InterPro"/>
</dbReference>
<name>A0A9P9DNP3_9PLEO</name>
<dbReference type="InterPro" id="IPR002523">
    <property type="entry name" value="MgTranspt_CorA/ZnTranspt_ZntB"/>
</dbReference>
<organism evidence="2 3">
    <name type="scientific">Dendryphion nanum</name>
    <dbReference type="NCBI Taxonomy" id="256645"/>
    <lineage>
        <taxon>Eukaryota</taxon>
        <taxon>Fungi</taxon>
        <taxon>Dikarya</taxon>
        <taxon>Ascomycota</taxon>
        <taxon>Pezizomycotina</taxon>
        <taxon>Dothideomycetes</taxon>
        <taxon>Pleosporomycetidae</taxon>
        <taxon>Pleosporales</taxon>
        <taxon>Torulaceae</taxon>
        <taxon>Dendryphion</taxon>
    </lineage>
</organism>
<dbReference type="GO" id="GO:0046873">
    <property type="term" value="F:metal ion transmembrane transporter activity"/>
    <property type="evidence" value="ECO:0007669"/>
    <property type="project" value="InterPro"/>
</dbReference>
<dbReference type="Gene3D" id="1.20.58.340">
    <property type="entry name" value="Magnesium transport protein CorA, transmembrane region"/>
    <property type="match status" value="1"/>
</dbReference>
<dbReference type="OrthoDB" id="5428055at2759"/>
<feature type="transmembrane region" description="Helical" evidence="1">
    <location>
        <begin position="449"/>
        <end position="468"/>
    </location>
</feature>
<dbReference type="Proteomes" id="UP000700596">
    <property type="component" value="Unassembled WGS sequence"/>
</dbReference>
<dbReference type="AlphaFoldDB" id="A0A9P9DNP3"/>
<protein>
    <submittedName>
        <fullName evidence="2">Uncharacterized protein</fullName>
    </submittedName>
</protein>
<evidence type="ECO:0000256" key="1">
    <source>
        <dbReference type="SAM" id="Phobius"/>
    </source>
</evidence>
<proteinExistence type="predicted"/>
<gene>
    <name evidence="2" type="ORF">B0J11DRAFT_327271</name>
</gene>
<reference evidence="2" key="1">
    <citation type="journal article" date="2021" name="Nat. Commun.">
        <title>Genetic determinants of endophytism in the Arabidopsis root mycobiome.</title>
        <authorList>
            <person name="Mesny F."/>
            <person name="Miyauchi S."/>
            <person name="Thiergart T."/>
            <person name="Pickel B."/>
            <person name="Atanasova L."/>
            <person name="Karlsson M."/>
            <person name="Huettel B."/>
            <person name="Barry K.W."/>
            <person name="Haridas S."/>
            <person name="Chen C."/>
            <person name="Bauer D."/>
            <person name="Andreopoulos W."/>
            <person name="Pangilinan J."/>
            <person name="LaButti K."/>
            <person name="Riley R."/>
            <person name="Lipzen A."/>
            <person name="Clum A."/>
            <person name="Drula E."/>
            <person name="Henrissat B."/>
            <person name="Kohler A."/>
            <person name="Grigoriev I.V."/>
            <person name="Martin F.M."/>
            <person name="Hacquard S."/>
        </authorList>
    </citation>
    <scope>NUCLEOTIDE SEQUENCE</scope>
    <source>
        <strain evidence="2">MPI-CAGE-CH-0243</strain>
    </source>
</reference>
<sequence>MGWFSNMAGQNGSAKTNNVVMGDLPKEKYVGSWLCEKGPYQEYIEALSGSNPSLNFPDPANEKNPLQPGRARVILLDAPAQAIPEFERTDLYRIDDLKKHFSTATHDHDRRRIYLMEGLATDYIATIGGHFFMDPAFFQRQERTCVWSNEFTPTSDALPQPSLLHPNRLFHLQYCELRQFDKMIANKPFFCKRTGRHVGMTAARNKEDSTTGILRRKVTWWSRKSETKGGWDVVILVDPQLEYLNPQPDNVTTPNSLSNSAFQSGYVDFVPPPDHKTARSTKPHPHHSMLVDLCHYYQNHARLLDSAEWSEPTASAIYIKKIVAAHYLQLIDYIKAMLPSLELRLTTAWVEEQDQWKSLQTISRRCGNYRDDIEDTLLSLGYPLEGASNQQQQKGPADWKECRKDFQYIYFRLKILKQRADTLMSAMTGLASIAGNRQNLEEAKRVKRLNLLALLFIPLAYTSSLFSMQDDFAPGMNQFWVYWVSAIGLVAFTFVITWVLDSALDDAAQWKLPFKFWGDKSEPSSLKRKATGFYQSSK</sequence>
<keyword evidence="1" id="KW-0812">Transmembrane</keyword>
<feature type="transmembrane region" description="Helical" evidence="1">
    <location>
        <begin position="480"/>
        <end position="500"/>
    </location>
</feature>
<accession>A0A9P9DNP3</accession>